<dbReference type="GO" id="GO:0003954">
    <property type="term" value="F:NADH dehydrogenase activity"/>
    <property type="evidence" value="ECO:0007669"/>
    <property type="project" value="TreeGrafter"/>
</dbReference>
<dbReference type="PANTHER" id="PTHR42829">
    <property type="entry name" value="NADH-UBIQUINONE OXIDOREDUCTASE CHAIN 5"/>
    <property type="match status" value="1"/>
</dbReference>
<gene>
    <name evidence="9" type="primary">ND5</name>
    <name evidence="9" type="ORF">MA16_Dca004647</name>
</gene>
<reference evidence="9 10" key="1">
    <citation type="journal article" date="2016" name="Sci. Rep.">
        <title>The Dendrobium catenatum Lindl. genome sequence provides insights into polysaccharide synthase, floral development and adaptive evolution.</title>
        <authorList>
            <person name="Zhang G.Q."/>
            <person name="Xu Q."/>
            <person name="Bian C."/>
            <person name="Tsai W.C."/>
            <person name="Yeh C.M."/>
            <person name="Liu K.W."/>
            <person name="Yoshida K."/>
            <person name="Zhang L.S."/>
            <person name="Chang S.B."/>
            <person name="Chen F."/>
            <person name="Shi Y."/>
            <person name="Su Y.Y."/>
            <person name="Zhang Y.Q."/>
            <person name="Chen L.J."/>
            <person name="Yin Y."/>
            <person name="Lin M."/>
            <person name="Huang H."/>
            <person name="Deng H."/>
            <person name="Wang Z.W."/>
            <person name="Zhu S.L."/>
            <person name="Zhao X."/>
            <person name="Deng C."/>
            <person name="Niu S.C."/>
            <person name="Huang J."/>
            <person name="Wang M."/>
            <person name="Liu G.H."/>
            <person name="Yang H.J."/>
            <person name="Xiao X.J."/>
            <person name="Hsiao Y.Y."/>
            <person name="Wu W.L."/>
            <person name="Chen Y.Y."/>
            <person name="Mitsuda N."/>
            <person name="Ohme-Takagi M."/>
            <person name="Luo Y.B."/>
            <person name="Van de Peer Y."/>
            <person name="Liu Z.J."/>
        </authorList>
    </citation>
    <scope>NUCLEOTIDE SEQUENCE [LARGE SCALE GENOMIC DNA]</scope>
    <source>
        <tissue evidence="9">The whole plant</tissue>
    </source>
</reference>
<dbReference type="PANTHER" id="PTHR42829:SF2">
    <property type="entry name" value="NADH-UBIQUINONE OXIDOREDUCTASE CHAIN 5"/>
    <property type="match status" value="1"/>
</dbReference>
<evidence type="ECO:0000256" key="4">
    <source>
        <dbReference type="ARBA" id="ARBA00022692"/>
    </source>
</evidence>
<keyword evidence="8" id="KW-0472">Membrane</keyword>
<keyword evidence="3" id="KW-0813">Transport</keyword>
<keyword evidence="10" id="KW-1185">Reference proteome</keyword>
<evidence type="ECO:0000256" key="1">
    <source>
        <dbReference type="ARBA" id="ARBA00004141"/>
    </source>
</evidence>
<evidence type="ECO:0000256" key="3">
    <source>
        <dbReference type="ARBA" id="ARBA00022448"/>
    </source>
</evidence>
<protein>
    <submittedName>
        <fullName evidence="9">NADH-ubiquinone oxidoreductase chain 5</fullName>
    </submittedName>
</protein>
<dbReference type="STRING" id="906689.A0A2I0VNQ1"/>
<organism evidence="9 10">
    <name type="scientific">Dendrobium catenatum</name>
    <dbReference type="NCBI Taxonomy" id="906689"/>
    <lineage>
        <taxon>Eukaryota</taxon>
        <taxon>Viridiplantae</taxon>
        <taxon>Streptophyta</taxon>
        <taxon>Embryophyta</taxon>
        <taxon>Tracheophyta</taxon>
        <taxon>Spermatophyta</taxon>
        <taxon>Magnoliopsida</taxon>
        <taxon>Liliopsida</taxon>
        <taxon>Asparagales</taxon>
        <taxon>Orchidaceae</taxon>
        <taxon>Epidendroideae</taxon>
        <taxon>Malaxideae</taxon>
        <taxon>Dendrobiinae</taxon>
        <taxon>Dendrobium</taxon>
    </lineage>
</organism>
<accession>A0A2I0VNQ1</accession>
<evidence type="ECO:0000256" key="2">
    <source>
        <dbReference type="ARBA" id="ARBA00008200"/>
    </source>
</evidence>
<dbReference type="Proteomes" id="UP000233837">
    <property type="component" value="Unassembled WGS sequence"/>
</dbReference>
<keyword evidence="6" id="KW-1133">Transmembrane helix</keyword>
<keyword evidence="9" id="KW-0830">Ubiquinone</keyword>
<dbReference type="GO" id="GO:0015990">
    <property type="term" value="P:electron transport coupled proton transport"/>
    <property type="evidence" value="ECO:0007669"/>
    <property type="project" value="TreeGrafter"/>
</dbReference>
<dbReference type="InterPro" id="IPR003945">
    <property type="entry name" value="NU5C-like"/>
</dbReference>
<name>A0A2I0VNQ1_9ASPA</name>
<evidence type="ECO:0000256" key="6">
    <source>
        <dbReference type="ARBA" id="ARBA00022989"/>
    </source>
</evidence>
<dbReference type="EMBL" id="KZ503378">
    <property type="protein sequence ID" value="PKU65032.1"/>
    <property type="molecule type" value="Genomic_DNA"/>
</dbReference>
<evidence type="ECO:0000256" key="7">
    <source>
        <dbReference type="ARBA" id="ARBA00023027"/>
    </source>
</evidence>
<dbReference type="GO" id="GO:0008137">
    <property type="term" value="F:NADH dehydrogenase (ubiquinone) activity"/>
    <property type="evidence" value="ECO:0007669"/>
    <property type="project" value="InterPro"/>
</dbReference>
<keyword evidence="5" id="KW-1278">Translocase</keyword>
<evidence type="ECO:0000256" key="5">
    <source>
        <dbReference type="ARBA" id="ARBA00022967"/>
    </source>
</evidence>
<evidence type="ECO:0000313" key="10">
    <source>
        <dbReference type="Proteomes" id="UP000233837"/>
    </source>
</evidence>
<dbReference type="GO" id="GO:0016020">
    <property type="term" value="C:membrane"/>
    <property type="evidence" value="ECO:0007669"/>
    <property type="project" value="UniProtKB-SubCell"/>
</dbReference>
<keyword evidence="7" id="KW-0520">NAD</keyword>
<keyword evidence="4" id="KW-0812">Transmembrane</keyword>
<reference evidence="9 10" key="2">
    <citation type="journal article" date="2017" name="Nature">
        <title>The Apostasia genome and the evolution of orchids.</title>
        <authorList>
            <person name="Zhang G.Q."/>
            <person name="Liu K.W."/>
            <person name="Li Z."/>
            <person name="Lohaus R."/>
            <person name="Hsiao Y.Y."/>
            <person name="Niu S.C."/>
            <person name="Wang J.Y."/>
            <person name="Lin Y.C."/>
            <person name="Xu Q."/>
            <person name="Chen L.J."/>
            <person name="Yoshida K."/>
            <person name="Fujiwara S."/>
            <person name="Wang Z.W."/>
            <person name="Zhang Y.Q."/>
            <person name="Mitsuda N."/>
            <person name="Wang M."/>
            <person name="Liu G.H."/>
            <person name="Pecoraro L."/>
            <person name="Huang H.X."/>
            <person name="Xiao X.J."/>
            <person name="Lin M."/>
            <person name="Wu X.Y."/>
            <person name="Wu W.L."/>
            <person name="Chen Y.Y."/>
            <person name="Chang S.B."/>
            <person name="Sakamoto S."/>
            <person name="Ohme-Takagi M."/>
            <person name="Yagi M."/>
            <person name="Zeng S.J."/>
            <person name="Shen C.Y."/>
            <person name="Yeh C.M."/>
            <person name="Luo Y.B."/>
            <person name="Tsai W.C."/>
            <person name="Van de Peer Y."/>
            <person name="Liu Z.J."/>
        </authorList>
    </citation>
    <scope>NUCLEOTIDE SEQUENCE [LARGE SCALE GENOMIC DNA]</scope>
    <source>
        <tissue evidence="9">The whole plant</tissue>
    </source>
</reference>
<comment type="subcellular location">
    <subcellularLocation>
        <location evidence="1">Membrane</location>
        <topology evidence="1">Multi-pass membrane protein</topology>
    </subcellularLocation>
</comment>
<sequence length="66" mass="7539">MYLLIIFLPLLDSSIASFFRRFLGSEGTAIITTMYISFSYIFYFLSFYEVAPGASACYLKIAPWIS</sequence>
<evidence type="ECO:0000256" key="8">
    <source>
        <dbReference type="ARBA" id="ARBA00023136"/>
    </source>
</evidence>
<proteinExistence type="inferred from homology"/>
<dbReference type="GO" id="GO:0042773">
    <property type="term" value="P:ATP synthesis coupled electron transport"/>
    <property type="evidence" value="ECO:0007669"/>
    <property type="project" value="InterPro"/>
</dbReference>
<dbReference type="AlphaFoldDB" id="A0A2I0VNQ1"/>
<evidence type="ECO:0000313" key="9">
    <source>
        <dbReference type="EMBL" id="PKU65032.1"/>
    </source>
</evidence>
<comment type="similarity">
    <text evidence="2">Belongs to the complex I subunit 5 family.</text>
</comment>